<sequence length="235" mass="24964" precursor="true">MRFLLLVPAVLVASLAPAADPTPVKLFNGKDLTGWKAKNPAKNQWQACAASWNEKDPGKLVGGIDNSPDGSGKVLAAISGGGSDLYTEAKFGDCLLEVEFMLPKGSNSGIYVMGEYEVQVLDSYGKPADKLGMGDLGALYSAAAPKVNAAKKPGEWQKFEIIFQAPKFENGKKTTNAKFRSVVLNGTTLHKDVEMKGATPGGLTGKEAPEGPLMLQGDHGPVAYRNLKVTRVEIK</sequence>
<dbReference type="AlphaFoldDB" id="A0A517XSH5"/>
<dbReference type="EMBL" id="CP036273">
    <property type="protein sequence ID" value="QDU20465.1"/>
    <property type="molecule type" value="Genomic_DNA"/>
</dbReference>
<dbReference type="KEGG" id="uli:ETAA1_24170"/>
<keyword evidence="4" id="KW-1185">Reference proteome</keyword>
<dbReference type="Proteomes" id="UP000319576">
    <property type="component" value="Chromosome"/>
</dbReference>
<protein>
    <recommendedName>
        <fullName evidence="2">3-keto-alpha-glucoside-1,2-lyase/3-keto-2-hydroxy-glucal hydratase domain-containing protein</fullName>
    </recommendedName>
</protein>
<accession>A0A517XSH5</accession>
<gene>
    <name evidence="3" type="ORF">ETAA1_24170</name>
</gene>
<keyword evidence="1" id="KW-0732">Signal</keyword>
<evidence type="ECO:0000256" key="1">
    <source>
        <dbReference type="SAM" id="SignalP"/>
    </source>
</evidence>
<evidence type="ECO:0000259" key="2">
    <source>
        <dbReference type="Pfam" id="PF06439"/>
    </source>
</evidence>
<feature type="signal peptide" evidence="1">
    <location>
        <begin position="1"/>
        <end position="18"/>
    </location>
</feature>
<evidence type="ECO:0000313" key="4">
    <source>
        <dbReference type="Proteomes" id="UP000319576"/>
    </source>
</evidence>
<dbReference type="GO" id="GO:0016787">
    <property type="term" value="F:hydrolase activity"/>
    <property type="evidence" value="ECO:0007669"/>
    <property type="project" value="InterPro"/>
</dbReference>
<dbReference type="RefSeq" id="WP_145238050.1">
    <property type="nucleotide sequence ID" value="NZ_CP036273.1"/>
</dbReference>
<reference evidence="3 4" key="1">
    <citation type="submission" date="2019-02" db="EMBL/GenBank/DDBJ databases">
        <title>Deep-cultivation of Planctomycetes and their phenomic and genomic characterization uncovers novel biology.</title>
        <authorList>
            <person name="Wiegand S."/>
            <person name="Jogler M."/>
            <person name="Boedeker C."/>
            <person name="Pinto D."/>
            <person name="Vollmers J."/>
            <person name="Rivas-Marin E."/>
            <person name="Kohn T."/>
            <person name="Peeters S.H."/>
            <person name="Heuer A."/>
            <person name="Rast P."/>
            <person name="Oberbeckmann S."/>
            <person name="Bunk B."/>
            <person name="Jeske O."/>
            <person name="Meyerdierks A."/>
            <person name="Storesund J.E."/>
            <person name="Kallscheuer N."/>
            <person name="Luecker S."/>
            <person name="Lage O.M."/>
            <person name="Pohl T."/>
            <person name="Merkel B.J."/>
            <person name="Hornburger P."/>
            <person name="Mueller R.-W."/>
            <person name="Bruemmer F."/>
            <person name="Labrenz M."/>
            <person name="Spormann A.M."/>
            <person name="Op den Camp H."/>
            <person name="Overmann J."/>
            <person name="Amann R."/>
            <person name="Jetten M.S.M."/>
            <person name="Mascher T."/>
            <person name="Medema M.H."/>
            <person name="Devos D.P."/>
            <person name="Kaster A.-K."/>
            <person name="Ovreas L."/>
            <person name="Rohde M."/>
            <person name="Galperin M.Y."/>
            <person name="Jogler C."/>
        </authorList>
    </citation>
    <scope>NUCLEOTIDE SEQUENCE [LARGE SCALE GENOMIC DNA]</scope>
    <source>
        <strain evidence="3 4">ETA_A1</strain>
    </source>
</reference>
<proteinExistence type="predicted"/>
<feature type="chain" id="PRO_5021762477" description="3-keto-alpha-glucoside-1,2-lyase/3-keto-2-hydroxy-glucal hydratase domain-containing protein" evidence="1">
    <location>
        <begin position="19"/>
        <end position="235"/>
    </location>
</feature>
<dbReference type="InterPro" id="IPR010496">
    <property type="entry name" value="AL/BT2_dom"/>
</dbReference>
<dbReference type="Pfam" id="PF06439">
    <property type="entry name" value="3keto-disac_hyd"/>
    <property type="match status" value="1"/>
</dbReference>
<name>A0A517XSH5_9BACT</name>
<evidence type="ECO:0000313" key="3">
    <source>
        <dbReference type="EMBL" id="QDU20465.1"/>
    </source>
</evidence>
<organism evidence="3 4">
    <name type="scientific">Urbifossiella limnaea</name>
    <dbReference type="NCBI Taxonomy" id="2528023"/>
    <lineage>
        <taxon>Bacteria</taxon>
        <taxon>Pseudomonadati</taxon>
        <taxon>Planctomycetota</taxon>
        <taxon>Planctomycetia</taxon>
        <taxon>Gemmatales</taxon>
        <taxon>Gemmataceae</taxon>
        <taxon>Urbifossiella</taxon>
    </lineage>
</organism>
<feature type="domain" description="3-keto-alpha-glucoside-1,2-lyase/3-keto-2-hydroxy-glucal hydratase" evidence="2">
    <location>
        <begin position="24"/>
        <end position="229"/>
    </location>
</feature>
<dbReference type="Gene3D" id="2.60.120.560">
    <property type="entry name" value="Exo-inulinase, domain 1"/>
    <property type="match status" value="1"/>
</dbReference>
<dbReference type="OrthoDB" id="291497at2"/>